<accession>A0A1G5PY53</accession>
<gene>
    <name evidence="2" type="ORF">SAMN02982990_00558</name>
</gene>
<dbReference type="GeneID" id="45655488"/>
<dbReference type="EMBL" id="FMWJ01000002">
    <property type="protein sequence ID" value="SCZ54318.1"/>
    <property type="molecule type" value="Genomic_DNA"/>
</dbReference>
<sequence length="100" mass="10962">MKKFMFGALFLGIASAANAGSGADKSIELTDQDYIAQWDISSASQFCDVYVTKIGDSFCSISELCRAVNGQVIDNRTQFFPFFKVSQLMNCNGYLKTDGC</sequence>
<evidence type="ECO:0000256" key="1">
    <source>
        <dbReference type="SAM" id="SignalP"/>
    </source>
</evidence>
<reference evidence="3" key="1">
    <citation type="submission" date="2016-10" db="EMBL/GenBank/DDBJ databases">
        <authorList>
            <person name="Varghese N."/>
            <person name="Submissions S."/>
        </authorList>
    </citation>
    <scope>NUCLEOTIDE SEQUENCE [LARGE SCALE GENOMIC DNA]</scope>
    <source>
        <strain evidence="3">ATCC 29999</strain>
    </source>
</reference>
<keyword evidence="1" id="KW-0732">Signal</keyword>
<dbReference type="Proteomes" id="UP000183223">
    <property type="component" value="Unassembled WGS sequence"/>
</dbReference>
<name>A0A1G5PY53_PHOLU</name>
<evidence type="ECO:0008006" key="4">
    <source>
        <dbReference type="Google" id="ProtNLM"/>
    </source>
</evidence>
<dbReference type="OrthoDB" id="6468352at2"/>
<dbReference type="RefSeq" id="WP_074524827.1">
    <property type="nucleotide sequence ID" value="NZ_CAWQXX010000034.1"/>
</dbReference>
<organism evidence="2 3">
    <name type="scientific">Photorhabdus luminescens</name>
    <name type="common">Xenorhabdus luminescens</name>
    <dbReference type="NCBI Taxonomy" id="29488"/>
    <lineage>
        <taxon>Bacteria</taxon>
        <taxon>Pseudomonadati</taxon>
        <taxon>Pseudomonadota</taxon>
        <taxon>Gammaproteobacteria</taxon>
        <taxon>Enterobacterales</taxon>
        <taxon>Morganellaceae</taxon>
        <taxon>Photorhabdus</taxon>
    </lineage>
</organism>
<feature type="signal peptide" evidence="1">
    <location>
        <begin position="1"/>
        <end position="19"/>
    </location>
</feature>
<proteinExistence type="predicted"/>
<feature type="chain" id="PRO_5010255987" description="LysM domain-containing protein" evidence="1">
    <location>
        <begin position="20"/>
        <end position="100"/>
    </location>
</feature>
<keyword evidence="3" id="KW-1185">Reference proteome</keyword>
<dbReference type="AlphaFoldDB" id="A0A1G5PY53"/>
<protein>
    <recommendedName>
        <fullName evidence="4">LysM domain-containing protein</fullName>
    </recommendedName>
</protein>
<evidence type="ECO:0000313" key="3">
    <source>
        <dbReference type="Proteomes" id="UP000183223"/>
    </source>
</evidence>
<evidence type="ECO:0000313" key="2">
    <source>
        <dbReference type="EMBL" id="SCZ54318.1"/>
    </source>
</evidence>